<feature type="compositionally biased region" description="Polar residues" evidence="1">
    <location>
        <begin position="262"/>
        <end position="276"/>
    </location>
</feature>
<sequence>MADADRVDLWSCLNALGRLHWQLGGRSVSEVWNVAREANGDFILPDNLVHLGGLVAALSADELRQVLVAAPGQPLSTDALSVLGAVDWRPDQLAVLVNTTLGVTEDPRTSRLRLYAEPQAVTALGSLLCGFSPGQLRQLFNDSRPHLVLETLAQLAVDTFGPTAGWSEQTVAAVGAAVAGLRRWQFKALTAEALRGLTPVAARRADRQHAGHGATPTRDSEHDHDHDHELEAVPEPSAEPRADDSTLTLTQTLTPSLPWRRPSSQESTQEQANSTAPARCRPALRSG</sequence>
<keyword evidence="3" id="KW-1185">Reference proteome</keyword>
<dbReference type="AlphaFoldDB" id="A0A6A4WBJ3"/>
<comment type="caution">
    <text evidence="2">The sequence shown here is derived from an EMBL/GenBank/DDBJ whole genome shotgun (WGS) entry which is preliminary data.</text>
</comment>
<feature type="compositionally biased region" description="Low complexity" evidence="1">
    <location>
        <begin position="245"/>
        <end position="258"/>
    </location>
</feature>
<evidence type="ECO:0000313" key="3">
    <source>
        <dbReference type="Proteomes" id="UP000440578"/>
    </source>
</evidence>
<dbReference type="Proteomes" id="UP000440578">
    <property type="component" value="Unassembled WGS sequence"/>
</dbReference>
<gene>
    <name evidence="2" type="primary">STRCP1_1</name>
    <name evidence="2" type="ORF">FJT64_027130</name>
</gene>
<feature type="compositionally biased region" description="Basic and acidic residues" evidence="1">
    <location>
        <begin position="218"/>
        <end position="231"/>
    </location>
</feature>
<evidence type="ECO:0000256" key="1">
    <source>
        <dbReference type="SAM" id="MobiDB-lite"/>
    </source>
</evidence>
<feature type="region of interest" description="Disordered" evidence="1">
    <location>
        <begin position="204"/>
        <end position="287"/>
    </location>
</feature>
<protein>
    <submittedName>
        <fullName evidence="2">Putative stereocilin-like protein</fullName>
    </submittedName>
</protein>
<accession>A0A6A4WBJ3</accession>
<proteinExistence type="predicted"/>
<name>A0A6A4WBJ3_AMPAM</name>
<evidence type="ECO:0000313" key="2">
    <source>
        <dbReference type="EMBL" id="KAF0300292.1"/>
    </source>
</evidence>
<reference evidence="2 3" key="1">
    <citation type="submission" date="2019-07" db="EMBL/GenBank/DDBJ databases">
        <title>Draft genome assembly of a fouling barnacle, Amphibalanus amphitrite (Darwin, 1854): The first reference genome for Thecostraca.</title>
        <authorList>
            <person name="Kim W."/>
        </authorList>
    </citation>
    <scope>NUCLEOTIDE SEQUENCE [LARGE SCALE GENOMIC DNA]</scope>
    <source>
        <strain evidence="2">SNU_AA5</strain>
        <tissue evidence="2">Soma without cirri and trophi</tissue>
    </source>
</reference>
<organism evidence="2 3">
    <name type="scientific">Amphibalanus amphitrite</name>
    <name type="common">Striped barnacle</name>
    <name type="synonym">Balanus amphitrite</name>
    <dbReference type="NCBI Taxonomy" id="1232801"/>
    <lineage>
        <taxon>Eukaryota</taxon>
        <taxon>Metazoa</taxon>
        <taxon>Ecdysozoa</taxon>
        <taxon>Arthropoda</taxon>
        <taxon>Crustacea</taxon>
        <taxon>Multicrustacea</taxon>
        <taxon>Cirripedia</taxon>
        <taxon>Thoracica</taxon>
        <taxon>Thoracicalcarea</taxon>
        <taxon>Balanomorpha</taxon>
        <taxon>Balanoidea</taxon>
        <taxon>Balanidae</taxon>
        <taxon>Amphibalaninae</taxon>
        <taxon>Amphibalanus</taxon>
    </lineage>
</organism>
<dbReference type="EMBL" id="VIIS01001273">
    <property type="protein sequence ID" value="KAF0300292.1"/>
    <property type="molecule type" value="Genomic_DNA"/>
</dbReference>